<dbReference type="Gene3D" id="3.40.50.10810">
    <property type="entry name" value="Tandem AAA-ATPase domain"/>
    <property type="match status" value="1"/>
</dbReference>
<dbReference type="InterPro" id="IPR038718">
    <property type="entry name" value="SNF2-like_sf"/>
</dbReference>
<dbReference type="InterPro" id="IPR027417">
    <property type="entry name" value="P-loop_NTPase"/>
</dbReference>
<dbReference type="PANTHER" id="PTHR10799">
    <property type="entry name" value="SNF2/RAD54 HELICASE FAMILY"/>
    <property type="match status" value="1"/>
</dbReference>
<keyword evidence="3" id="KW-1185">Reference proteome</keyword>
<gene>
    <name evidence="2" type="ORF">NFI99_26340</name>
</gene>
<keyword evidence="2" id="KW-0547">Nucleotide-binding</keyword>
<keyword evidence="2" id="KW-0378">Hydrolase</keyword>
<evidence type="ECO:0000313" key="3">
    <source>
        <dbReference type="Proteomes" id="UP001056386"/>
    </source>
</evidence>
<dbReference type="EMBL" id="CP099587">
    <property type="protein sequence ID" value="USS45112.1"/>
    <property type="molecule type" value="Genomic_DNA"/>
</dbReference>
<dbReference type="InterPro" id="IPR014001">
    <property type="entry name" value="Helicase_ATP-bd"/>
</dbReference>
<protein>
    <submittedName>
        <fullName evidence="2">DEAD/DEAH box helicase</fullName>
    </submittedName>
</protein>
<dbReference type="SMART" id="SM00487">
    <property type="entry name" value="DEXDc"/>
    <property type="match status" value="1"/>
</dbReference>
<feature type="domain" description="Helicase ATP-binding" evidence="1">
    <location>
        <begin position="5"/>
        <end position="218"/>
    </location>
</feature>
<dbReference type="InterPro" id="IPR000330">
    <property type="entry name" value="SNF2_N"/>
</dbReference>
<organism evidence="2 3">
    <name type="scientific">Burkholderia glumae</name>
    <name type="common">Pseudomonas glumae</name>
    <dbReference type="NCBI Taxonomy" id="337"/>
    <lineage>
        <taxon>Bacteria</taxon>
        <taxon>Pseudomonadati</taxon>
        <taxon>Pseudomonadota</taxon>
        <taxon>Betaproteobacteria</taxon>
        <taxon>Burkholderiales</taxon>
        <taxon>Burkholderiaceae</taxon>
        <taxon>Burkholderia</taxon>
    </lineage>
</organism>
<sequence>MTGRRIFTPWEYQRLIIAHEQTIERGNVWAGMGLGKTGSTLTALADMYDFGVETMPTLVAAPLRVAQSTWPDECAKWEHLSGMEVVPIIGDPGRRAMQLRRDAAVFSINYENLPWLIDWFKHNPRPWPFGTIVADESTKLKSTRVSNQRSKKGTEFIKKSGGSVRGRALAEIAHTKVHRWINLTGTPSPNGLQDLWGQQWFVDGGQRLGRSFSAFEERWFQSIKGQAGYHQTRPLPHAQQQIQEALADCTISLDPNDWFDLQKPIVRTVYVDMPEKARRLYRDMERQLFMEIDGSPIEAMNAASKTMKCLQLANGAVYKQEDDGSDTAPWHEVHDQKLQALEEIVEEAAGMPVLVAYHFKSDLARLQRAFPRGRHLDKDPQTIRDWNAGKIPVLFAHPASAGHGLNLQDGGNILAVFGHWWNLEEYQQIVERIGPVRQLQAGHKRPVFIYQIVARDTIDEDVLERRETKRAVQEILLDSMKRKGIR</sequence>
<dbReference type="GO" id="GO:0004386">
    <property type="term" value="F:helicase activity"/>
    <property type="evidence" value="ECO:0007669"/>
    <property type="project" value="UniProtKB-KW"/>
</dbReference>
<reference evidence="2" key="1">
    <citation type="submission" date="2022-06" db="EMBL/GenBank/DDBJ databases">
        <title>Draft genome sequence of Burkholderia glumae strain GR20004 isolated from rice panicle showing bacterial panicle blight.</title>
        <authorList>
            <person name="Choi S.Y."/>
            <person name="Lee Y.H."/>
        </authorList>
    </citation>
    <scope>NUCLEOTIDE SEQUENCE</scope>
    <source>
        <strain evidence="2">GR20004</strain>
    </source>
</reference>
<evidence type="ECO:0000259" key="1">
    <source>
        <dbReference type="SMART" id="SM00487"/>
    </source>
</evidence>
<accession>A0ABY5BDW2</accession>
<keyword evidence="2" id="KW-0067">ATP-binding</keyword>
<dbReference type="Proteomes" id="UP001056386">
    <property type="component" value="Chromosome 1"/>
</dbReference>
<dbReference type="Pfam" id="PF00176">
    <property type="entry name" value="SNF2-rel_dom"/>
    <property type="match status" value="1"/>
</dbReference>
<dbReference type="RefSeq" id="WP_252836752.1">
    <property type="nucleotide sequence ID" value="NZ_CP099587.1"/>
</dbReference>
<keyword evidence="2" id="KW-0347">Helicase</keyword>
<name>A0ABY5BDW2_BURGL</name>
<dbReference type="SUPFAM" id="SSF52540">
    <property type="entry name" value="P-loop containing nucleoside triphosphate hydrolases"/>
    <property type="match status" value="2"/>
</dbReference>
<evidence type="ECO:0000313" key="2">
    <source>
        <dbReference type="EMBL" id="USS45112.1"/>
    </source>
</evidence>
<dbReference type="Gene3D" id="3.40.50.300">
    <property type="entry name" value="P-loop containing nucleotide triphosphate hydrolases"/>
    <property type="match status" value="1"/>
</dbReference>
<proteinExistence type="predicted"/>